<dbReference type="RefSeq" id="WP_144016274.1">
    <property type="nucleotide sequence ID" value="NZ_JASBUT010000045.1"/>
</dbReference>
<dbReference type="Proteomes" id="UP000031307">
    <property type="component" value="Unassembled WGS sequence"/>
</dbReference>
<dbReference type="PROSITE" id="PS51257">
    <property type="entry name" value="PROKAR_LIPOPROTEIN"/>
    <property type="match status" value="1"/>
</dbReference>
<evidence type="ECO:0000313" key="4">
    <source>
        <dbReference type="Proteomes" id="UP000031307"/>
    </source>
</evidence>
<comment type="similarity">
    <text evidence="1 2">Belongs to the outer membrane factor (OMF) (TC 1.B.17) family.</text>
</comment>
<dbReference type="SUPFAM" id="SSF56954">
    <property type="entry name" value="Outer membrane efflux proteins (OEP)"/>
    <property type="match status" value="1"/>
</dbReference>
<dbReference type="GO" id="GO:0005886">
    <property type="term" value="C:plasma membrane"/>
    <property type="evidence" value="ECO:0007669"/>
    <property type="project" value="UniProtKB-SubCell"/>
</dbReference>
<evidence type="ECO:0000256" key="1">
    <source>
        <dbReference type="ARBA" id="ARBA00007613"/>
    </source>
</evidence>
<dbReference type="Gene3D" id="2.20.200.10">
    <property type="entry name" value="Outer membrane efflux proteins (OEP)"/>
    <property type="match status" value="1"/>
</dbReference>
<keyword evidence="2" id="KW-0564">Palmitate</keyword>
<dbReference type="NCBIfam" id="TIGR01845">
    <property type="entry name" value="outer_NodT"/>
    <property type="match status" value="1"/>
</dbReference>
<comment type="subcellular location">
    <subcellularLocation>
        <location evidence="2">Cell membrane</location>
        <topology evidence="2">Lipid-anchor</topology>
    </subcellularLocation>
</comment>
<name>A0A0C1EBW3_9BACT</name>
<keyword evidence="2" id="KW-0472">Membrane</keyword>
<dbReference type="Pfam" id="PF02321">
    <property type="entry name" value="OEP"/>
    <property type="match status" value="2"/>
</dbReference>
<keyword evidence="2" id="KW-1134">Transmembrane beta strand</keyword>
<dbReference type="EMBL" id="JSAM01000074">
    <property type="protein sequence ID" value="KIA77533.1"/>
    <property type="molecule type" value="Genomic_DNA"/>
</dbReference>
<organism evidence="3 4">
    <name type="scientific">Parachlamydia acanthamoebae</name>
    <dbReference type="NCBI Taxonomy" id="83552"/>
    <lineage>
        <taxon>Bacteria</taxon>
        <taxon>Pseudomonadati</taxon>
        <taxon>Chlamydiota</taxon>
        <taxon>Chlamydiia</taxon>
        <taxon>Parachlamydiales</taxon>
        <taxon>Parachlamydiaceae</taxon>
        <taxon>Parachlamydia</taxon>
    </lineage>
</organism>
<dbReference type="AlphaFoldDB" id="A0A0C1EBW3"/>
<accession>A0A0C1EBW3</accession>
<dbReference type="InterPro" id="IPR010131">
    <property type="entry name" value="MdtP/NodT-like"/>
</dbReference>
<keyword evidence="2" id="KW-0449">Lipoprotein</keyword>
<evidence type="ECO:0000313" key="3">
    <source>
        <dbReference type="EMBL" id="KIA77533.1"/>
    </source>
</evidence>
<keyword evidence="2" id="KW-0812">Transmembrane</keyword>
<sequence length="486" mass="54640">MLLKSIKTLSRKCLFCYLSVMLSGCSFIPVYERPPLPTAETYPREECTQNCSNIRQLCWQDFFTDPALQQLIALGLDNNRDLRIAIGRIYEARAVYGHSWADLFPTVDGIVPGLRTRLPGDLLSSALSTFSSPTTPSTPSNPAIFSSAYLAALSINAWELDFWGRLRSLKDAALEEYLATEEAEHATFISLIGQIANTYLMERELNELVSIAKKTVESRQKSYHLMKRRFEEGSSSKYEAIQAETLLQQAKADLTVLERRRELNWNAMTLLVGTPITLDNHLLSQIEAYFIKEICPGLPSELLYNRPDVLAAEHRLMAAYANIGAARAAFFPAISLTGAYGSASSELKNLFHPGSKFWFYFPSISVPIFDWGKNLSDLGLAKARQNIAVSQYEHTIQVAFREVADALTERAWLAEQSVIQTEALASQRERARLAWIRYEHGTSPYLEFLDAERDRFSAEQDLVQTRRAFLASGINLFIALGGGYSR</sequence>
<dbReference type="PANTHER" id="PTHR30203">
    <property type="entry name" value="OUTER MEMBRANE CATION EFFLUX PROTEIN"/>
    <property type="match status" value="1"/>
</dbReference>
<dbReference type="PANTHER" id="PTHR30203:SF32">
    <property type="entry name" value="CATION EFFLUX SYSTEM PROTEIN CUSC"/>
    <property type="match status" value="1"/>
</dbReference>
<reference evidence="3 4" key="1">
    <citation type="journal article" date="2014" name="Mol. Biol. Evol.">
        <title>Massive expansion of Ubiquitination-related gene families within the Chlamydiae.</title>
        <authorList>
            <person name="Domman D."/>
            <person name="Collingro A."/>
            <person name="Lagkouvardos I."/>
            <person name="Gehre L."/>
            <person name="Weinmaier T."/>
            <person name="Rattei T."/>
            <person name="Subtil A."/>
            <person name="Horn M."/>
        </authorList>
    </citation>
    <scope>NUCLEOTIDE SEQUENCE [LARGE SCALE GENOMIC DNA]</scope>
    <source>
        <strain evidence="3 4">OEW1</strain>
    </source>
</reference>
<proteinExistence type="inferred from homology"/>
<evidence type="ECO:0000256" key="2">
    <source>
        <dbReference type="RuleBase" id="RU362097"/>
    </source>
</evidence>
<comment type="caution">
    <text evidence="3">The sequence shown here is derived from an EMBL/GenBank/DDBJ whole genome shotgun (WGS) entry which is preliminary data.</text>
</comment>
<dbReference type="PATRIC" id="fig|83552.4.peg.1283"/>
<protein>
    <submittedName>
        <fullName evidence="3">Outer membrane protein OprM</fullName>
    </submittedName>
</protein>
<gene>
    <name evidence="3" type="primary">oprM</name>
    <name evidence="3" type="ORF">DB43_GE00140</name>
</gene>
<dbReference type="InterPro" id="IPR003423">
    <property type="entry name" value="OMP_efflux"/>
</dbReference>
<dbReference type="Gene3D" id="1.20.1600.10">
    <property type="entry name" value="Outer membrane efflux proteins (OEP)"/>
    <property type="match status" value="1"/>
</dbReference>
<dbReference type="GO" id="GO:0015562">
    <property type="term" value="F:efflux transmembrane transporter activity"/>
    <property type="evidence" value="ECO:0007669"/>
    <property type="project" value="InterPro"/>
</dbReference>